<keyword evidence="8 9" id="KW-0472">Membrane</keyword>
<dbReference type="STRING" id="489703.SAMN04488038_108144"/>
<evidence type="ECO:0000256" key="8">
    <source>
        <dbReference type="ARBA" id="ARBA00023136"/>
    </source>
</evidence>
<dbReference type="Pfam" id="PF01578">
    <property type="entry name" value="Cytochrom_C_asm"/>
    <property type="match status" value="1"/>
</dbReference>
<comment type="similarity">
    <text evidence="3 9">Belongs to the CcmC/CycZ/HelC family.</text>
</comment>
<keyword evidence="9" id="KW-0813">Transport</keyword>
<dbReference type="PANTHER" id="PTHR30071">
    <property type="entry name" value="HEME EXPORTER PROTEIN C"/>
    <property type="match status" value="1"/>
</dbReference>
<evidence type="ECO:0000256" key="6">
    <source>
        <dbReference type="ARBA" id="ARBA00022748"/>
    </source>
</evidence>
<evidence type="ECO:0000256" key="1">
    <source>
        <dbReference type="ARBA" id="ARBA00002442"/>
    </source>
</evidence>
<evidence type="ECO:0000313" key="11">
    <source>
        <dbReference type="EMBL" id="SEQ60774.1"/>
    </source>
</evidence>
<comment type="subcellular location">
    <subcellularLocation>
        <location evidence="9">Cell inner membrane</location>
    </subcellularLocation>
    <subcellularLocation>
        <location evidence="2">Membrane</location>
        <topology evidence="2">Multi-pass membrane protein</topology>
    </subcellularLocation>
</comment>
<evidence type="ECO:0000256" key="2">
    <source>
        <dbReference type="ARBA" id="ARBA00004141"/>
    </source>
</evidence>
<accession>A0A1H9HES1</accession>
<gene>
    <name evidence="9" type="primary">ccmC</name>
    <name evidence="11" type="ORF">SAMN04488038_108144</name>
</gene>
<dbReference type="InterPro" id="IPR045062">
    <property type="entry name" value="Cyt_c_biogenesis_CcsA/CcmC"/>
</dbReference>
<organism evidence="11 12">
    <name type="scientific">Solimonas aquatica</name>
    <dbReference type="NCBI Taxonomy" id="489703"/>
    <lineage>
        <taxon>Bacteria</taxon>
        <taxon>Pseudomonadati</taxon>
        <taxon>Pseudomonadota</taxon>
        <taxon>Gammaproteobacteria</taxon>
        <taxon>Nevskiales</taxon>
        <taxon>Nevskiaceae</taxon>
        <taxon>Solimonas</taxon>
    </lineage>
</organism>
<dbReference type="Proteomes" id="UP000199233">
    <property type="component" value="Unassembled WGS sequence"/>
</dbReference>
<protein>
    <recommendedName>
        <fullName evidence="4 9">Heme exporter protein C</fullName>
    </recommendedName>
    <alternativeName>
        <fullName evidence="9">Cytochrome c-type biogenesis protein</fullName>
    </alternativeName>
</protein>
<feature type="transmembrane region" description="Helical" evidence="9">
    <location>
        <begin position="92"/>
        <end position="115"/>
    </location>
</feature>
<feature type="transmembrane region" description="Helical" evidence="9">
    <location>
        <begin position="198"/>
        <end position="222"/>
    </location>
</feature>
<proteinExistence type="inferred from homology"/>
<evidence type="ECO:0000256" key="4">
    <source>
        <dbReference type="ARBA" id="ARBA00016463"/>
    </source>
</evidence>
<feature type="domain" description="Cytochrome c assembly protein" evidence="10">
    <location>
        <begin position="32"/>
        <end position="185"/>
    </location>
</feature>
<dbReference type="GO" id="GO:0005886">
    <property type="term" value="C:plasma membrane"/>
    <property type="evidence" value="ECO:0007669"/>
    <property type="project" value="UniProtKB-SubCell"/>
</dbReference>
<feature type="transmembrane region" description="Helical" evidence="9">
    <location>
        <begin position="58"/>
        <end position="85"/>
    </location>
</feature>
<dbReference type="GO" id="GO:0017004">
    <property type="term" value="P:cytochrome complex assembly"/>
    <property type="evidence" value="ECO:0007669"/>
    <property type="project" value="UniProtKB-KW"/>
</dbReference>
<dbReference type="InterPro" id="IPR003557">
    <property type="entry name" value="Cyt_c_biogenesis_CcmC"/>
</dbReference>
<evidence type="ECO:0000256" key="7">
    <source>
        <dbReference type="ARBA" id="ARBA00022989"/>
    </source>
</evidence>
<dbReference type="GO" id="GO:0020037">
    <property type="term" value="F:heme binding"/>
    <property type="evidence" value="ECO:0007669"/>
    <property type="project" value="InterPro"/>
</dbReference>
<evidence type="ECO:0000256" key="9">
    <source>
        <dbReference type="RuleBase" id="RU364092"/>
    </source>
</evidence>
<feature type="transmembrane region" description="Helical" evidence="9">
    <location>
        <begin position="155"/>
        <end position="178"/>
    </location>
</feature>
<dbReference type="RefSeq" id="WP_093286051.1">
    <property type="nucleotide sequence ID" value="NZ_FOFS01000008.1"/>
</dbReference>
<dbReference type="NCBIfam" id="TIGR01191">
    <property type="entry name" value="ccmC"/>
    <property type="match status" value="1"/>
</dbReference>
<dbReference type="PRINTS" id="PR01386">
    <property type="entry name" value="CCMCBIOGNSIS"/>
</dbReference>
<evidence type="ECO:0000259" key="10">
    <source>
        <dbReference type="Pfam" id="PF01578"/>
    </source>
</evidence>
<name>A0A1H9HES1_9GAMM</name>
<keyword evidence="5 9" id="KW-0812">Transmembrane</keyword>
<evidence type="ECO:0000256" key="5">
    <source>
        <dbReference type="ARBA" id="ARBA00022692"/>
    </source>
</evidence>
<reference evidence="11 12" key="1">
    <citation type="submission" date="2016-10" db="EMBL/GenBank/DDBJ databases">
        <authorList>
            <person name="de Groot N.N."/>
        </authorList>
    </citation>
    <scope>NUCLEOTIDE SEQUENCE [LARGE SCALE GENOMIC DNA]</scope>
    <source>
        <strain evidence="11 12">DSM 25927</strain>
    </source>
</reference>
<comment type="function">
    <text evidence="1 9">Required for the export of heme to the periplasm for the biogenesis of c-type cytochromes.</text>
</comment>
<feature type="transmembrane region" description="Helical" evidence="9">
    <location>
        <begin position="15"/>
        <end position="38"/>
    </location>
</feature>
<dbReference type="AlphaFoldDB" id="A0A1H9HES1"/>
<dbReference type="PANTHER" id="PTHR30071:SF1">
    <property type="entry name" value="CYTOCHROME B_B6 PROTEIN-RELATED"/>
    <property type="match status" value="1"/>
</dbReference>
<keyword evidence="6 9" id="KW-0201">Cytochrome c-type biogenesis</keyword>
<keyword evidence="12" id="KW-1185">Reference proteome</keyword>
<keyword evidence="7 9" id="KW-1133">Transmembrane helix</keyword>
<feature type="transmembrane region" description="Helical" evidence="9">
    <location>
        <begin position="121"/>
        <end position="143"/>
    </location>
</feature>
<keyword evidence="9" id="KW-0997">Cell inner membrane</keyword>
<dbReference type="GO" id="GO:0015232">
    <property type="term" value="F:heme transmembrane transporter activity"/>
    <property type="evidence" value="ECO:0007669"/>
    <property type="project" value="InterPro"/>
</dbReference>
<dbReference type="OrthoDB" id="9778550at2"/>
<keyword evidence="9" id="KW-1003">Cell membrane</keyword>
<sequence>MNWTWFHRLGSPPSFYRFAGTLAPWLGGLGLAALAYAWYAGLVLAPADYQQKDAFRIIYVHVPAAAVSLSLYMLMAVAGGIALIWRMKLAECVLIATAPVGASFTALALLTGMLWGKPMWGAYWVWDARLTSELVLLFLYVGVMGLKAAFDEPRAAARACALLALVGVVNVPIVHFSVEWWNSLHQGSTVLKFGKPNISAQMAVPLYAALLATYLLAGQAILRRAQNELLSRERNTRWVRETLTELGGDPHVS</sequence>
<evidence type="ECO:0000313" key="12">
    <source>
        <dbReference type="Proteomes" id="UP000199233"/>
    </source>
</evidence>
<dbReference type="EMBL" id="FOFS01000008">
    <property type="protein sequence ID" value="SEQ60774.1"/>
    <property type="molecule type" value="Genomic_DNA"/>
</dbReference>
<evidence type="ECO:0000256" key="3">
    <source>
        <dbReference type="ARBA" id="ARBA00005840"/>
    </source>
</evidence>
<dbReference type="InterPro" id="IPR002541">
    <property type="entry name" value="Cyt_c_assembly"/>
</dbReference>